<keyword evidence="2" id="KW-1185">Reference proteome</keyword>
<evidence type="ECO:0000313" key="2">
    <source>
        <dbReference type="Proteomes" id="UP001304243"/>
    </source>
</evidence>
<name>A0AAN7HUR7_9FUNG</name>
<evidence type="ECO:0000313" key="1">
    <source>
        <dbReference type="EMBL" id="KAK4518540.1"/>
    </source>
</evidence>
<gene>
    <name evidence="1" type="ORF">ATC70_008758</name>
</gene>
<dbReference type="Proteomes" id="UP001304243">
    <property type="component" value="Unassembled WGS sequence"/>
</dbReference>
<dbReference type="GeneID" id="89952444"/>
<reference evidence="1 2" key="1">
    <citation type="submission" date="2022-11" db="EMBL/GenBank/DDBJ databases">
        <title>Mucor velutinosus strain NIH1002 WGS.</title>
        <authorList>
            <person name="Subramanian P."/>
            <person name="Mullikin J.C."/>
            <person name="Segre J.A."/>
            <person name="Zelazny A.M."/>
        </authorList>
    </citation>
    <scope>NUCLEOTIDE SEQUENCE [LARGE SCALE GENOMIC DNA]</scope>
    <source>
        <strain evidence="1 2">NIH1002</strain>
    </source>
</reference>
<protein>
    <recommendedName>
        <fullName evidence="3">MULE transposase domain-containing protein</fullName>
    </recommendedName>
</protein>
<dbReference type="RefSeq" id="XP_064685206.1">
    <property type="nucleotide sequence ID" value="XM_064828004.1"/>
</dbReference>
<evidence type="ECO:0008006" key="3">
    <source>
        <dbReference type="Google" id="ProtNLM"/>
    </source>
</evidence>
<proteinExistence type="predicted"/>
<dbReference type="AlphaFoldDB" id="A0AAN7HUR7"/>
<accession>A0AAN7HUR7</accession>
<organism evidence="1 2">
    <name type="scientific">Mucor velutinosus</name>
    <dbReference type="NCBI Taxonomy" id="708070"/>
    <lineage>
        <taxon>Eukaryota</taxon>
        <taxon>Fungi</taxon>
        <taxon>Fungi incertae sedis</taxon>
        <taxon>Mucoromycota</taxon>
        <taxon>Mucoromycotina</taxon>
        <taxon>Mucoromycetes</taxon>
        <taxon>Mucorales</taxon>
        <taxon>Mucorineae</taxon>
        <taxon>Mucoraceae</taxon>
        <taxon>Mucor</taxon>
    </lineage>
</organism>
<comment type="caution">
    <text evidence="1">The sequence shown here is derived from an EMBL/GenBank/DDBJ whole genome shotgun (WGS) entry which is preliminary data.</text>
</comment>
<sequence length="511" mass="59615">MDNSSYEMEYDFFNQFPDETVEEVLPAVFDRTTNTFRVKRRLNIGLALKKSHSKAYNKYKPVEKLAEDESLYDRKIHKKCAGALRCLSLQCKRPEWVKDQRPPVDWKDELGCLKKFQCPYCEAPLKRIDCSVGATFTFRVADIRREDRGSTVTMYQEITEKKKHTHSIYNSLHLDRYEKKELNNMVKDRPNITAAAAIAGINPSTGAITKSVREINSVMANHGRTKYEIRKSKIQQGLYSIKEDVVAAFEDLDEKYPGFMDSAQIVPSKFFVSFCSPEMLQRNLPFADQSIITDVTFKAVPKGYYLCSSVIYIEQLRKHVVFYQAIIKSNTTHVFKEYFVTSFRKFDVKLENFLGVIMDFSAAQREGFILALRDNFGVKQHNALPFLKGCYMHWMQSVKRMSNNHQVVKPDEIDIFLKLVHRFRTTRNSIEFFRTGKELLTFFPNCKKWLQWWLQPGVSSIVFRCKSLMKDDLRQHKSRTSNAIEAFHSALYKLMPEKRQPVSTRSLRLSL</sequence>
<dbReference type="EMBL" id="JASEJX010000012">
    <property type="protein sequence ID" value="KAK4518540.1"/>
    <property type="molecule type" value="Genomic_DNA"/>
</dbReference>